<dbReference type="PROSITE" id="PS51462">
    <property type="entry name" value="NUDIX"/>
    <property type="match status" value="1"/>
</dbReference>
<evidence type="ECO:0000256" key="3">
    <source>
        <dbReference type="ARBA" id="ARBA00012453"/>
    </source>
</evidence>
<evidence type="ECO:0000256" key="11">
    <source>
        <dbReference type="ARBA" id="ARBA00033056"/>
    </source>
</evidence>
<evidence type="ECO:0000256" key="14">
    <source>
        <dbReference type="PIRSR" id="PIRSR604385-3"/>
    </source>
</evidence>
<dbReference type="AlphaFoldDB" id="A0A0S2SCU3"/>
<evidence type="ECO:0000256" key="8">
    <source>
        <dbReference type="ARBA" id="ARBA00025164"/>
    </source>
</evidence>
<dbReference type="GO" id="GO:0019144">
    <property type="term" value="F:ADP-sugar diphosphatase activity"/>
    <property type="evidence" value="ECO:0007669"/>
    <property type="project" value="TreeGrafter"/>
</dbReference>
<dbReference type="InterPro" id="IPR020084">
    <property type="entry name" value="NUDIX_hydrolase_CS"/>
</dbReference>
<proteinExistence type="inferred from homology"/>
<comment type="function">
    <text evidence="8">Acts on ADP-mannose and ADP-glucose as well as ADP-ribose. Prevents glycogen biosynthesis. The reaction catalyzed by this enzyme is a limiting step of the gluconeogenic process.</text>
</comment>
<dbReference type="OrthoDB" id="5292471at2"/>
<evidence type="ECO:0000256" key="1">
    <source>
        <dbReference type="ARBA" id="ARBA00001946"/>
    </source>
</evidence>
<dbReference type="Gene3D" id="3.90.79.10">
    <property type="entry name" value="Nucleoside Triphosphate Pyrophosphohydrolase"/>
    <property type="match status" value="1"/>
</dbReference>
<reference evidence="17 19" key="3">
    <citation type="submission" date="2021-09" db="EMBL/GenBank/DDBJ databases">
        <title>Aeromonas schubertii isolated from Asian sea bass.</title>
        <authorList>
            <person name="Pinpimai K."/>
        </authorList>
    </citation>
    <scope>NUCLEOTIDE SEQUENCE [LARGE SCALE GENOMIC DNA]</scope>
    <source>
        <strain evidence="17 19">CHULA2021a</strain>
    </source>
</reference>
<dbReference type="GO" id="GO:0006753">
    <property type="term" value="P:nucleoside phosphate metabolic process"/>
    <property type="evidence" value="ECO:0007669"/>
    <property type="project" value="TreeGrafter"/>
</dbReference>
<dbReference type="GO" id="GO:0005829">
    <property type="term" value="C:cytosol"/>
    <property type="evidence" value="ECO:0007669"/>
    <property type="project" value="TreeGrafter"/>
</dbReference>
<dbReference type="PANTHER" id="PTHR11839">
    <property type="entry name" value="UDP/ADP-SUGAR PYROPHOSPHATASE"/>
    <property type="match status" value="1"/>
</dbReference>
<accession>A0A0S2SCU3</accession>
<dbReference type="EMBL" id="CP013067">
    <property type="protein sequence ID" value="ALP39525.1"/>
    <property type="molecule type" value="Genomic_DNA"/>
</dbReference>
<evidence type="ECO:0000256" key="10">
    <source>
        <dbReference type="ARBA" id="ARBA00030308"/>
    </source>
</evidence>
<evidence type="ECO:0000256" key="2">
    <source>
        <dbReference type="ARBA" id="ARBA00007482"/>
    </source>
</evidence>
<dbReference type="SUPFAM" id="SSF55811">
    <property type="entry name" value="Nudix"/>
    <property type="match status" value="1"/>
</dbReference>
<evidence type="ECO:0000256" key="9">
    <source>
        <dbReference type="ARBA" id="ARBA00030162"/>
    </source>
</evidence>
<dbReference type="EMBL" id="JAIRBT010000015">
    <property type="protein sequence ID" value="MBZ6067019.1"/>
    <property type="molecule type" value="Genomic_DNA"/>
</dbReference>
<keyword evidence="19" id="KW-1185">Reference proteome</keyword>
<reference evidence="18" key="1">
    <citation type="submission" date="2015-10" db="EMBL/GenBank/DDBJ databases">
        <title>Complete Genome Sequence of Aeromonas schubertii strain WL1483.</title>
        <authorList>
            <person name="Liu L."/>
        </authorList>
    </citation>
    <scope>NUCLEOTIDE SEQUENCE [LARGE SCALE GENOMIC DNA]</scope>
    <source>
        <strain evidence="18">WL1483</strain>
    </source>
</reference>
<keyword evidence="7 13" id="KW-0460">Magnesium</keyword>
<evidence type="ECO:0000256" key="4">
    <source>
        <dbReference type="ARBA" id="ARBA00013297"/>
    </source>
</evidence>
<evidence type="ECO:0000313" key="17">
    <source>
        <dbReference type="EMBL" id="MBZ6067019.1"/>
    </source>
</evidence>
<dbReference type="Proteomes" id="UP000774958">
    <property type="component" value="Unassembled WGS sequence"/>
</dbReference>
<reference evidence="16 18" key="2">
    <citation type="journal article" date="2016" name="Genome Announc.">
        <title>Complete Genome Sequence of the Highly Virulent Aeromonas schubertii Strain WL1483, Isolated from Diseased Snakehead Fish (Channa argus) in China.</title>
        <authorList>
            <person name="Liu L."/>
            <person name="Li N."/>
            <person name="Zhang D."/>
            <person name="Fu X."/>
            <person name="Shi C."/>
            <person name="Lin Q."/>
            <person name="Hao G."/>
        </authorList>
    </citation>
    <scope>NUCLEOTIDE SEQUENCE [LARGE SCALE GENOMIC DNA]</scope>
    <source>
        <strain evidence="16 18">WL1483</strain>
    </source>
</reference>
<dbReference type="Proteomes" id="UP000058114">
    <property type="component" value="Chromosome"/>
</dbReference>
<dbReference type="RefSeq" id="WP_050667433.1">
    <property type="nucleotide sequence ID" value="NZ_CDDB01000079.1"/>
</dbReference>
<dbReference type="KEGG" id="asr:WL1483_106"/>
<evidence type="ECO:0000259" key="15">
    <source>
        <dbReference type="PROSITE" id="PS51462"/>
    </source>
</evidence>
<feature type="binding site" evidence="13">
    <location>
        <position position="115"/>
    </location>
    <ligand>
        <name>Mg(2+)</name>
        <dbReference type="ChEBI" id="CHEBI:18420"/>
        <label>1</label>
    </ligand>
</feature>
<protein>
    <recommendedName>
        <fullName evidence="4">ADP-ribose pyrophosphatase</fullName>
        <ecNumber evidence="3">3.6.1.13</ecNumber>
    </recommendedName>
    <alternativeName>
        <fullName evidence="9">ADP-ribose diphosphatase</fullName>
    </alternativeName>
    <alternativeName>
        <fullName evidence="11">ADP-ribose phosphohydrolase</fullName>
    </alternativeName>
    <alternativeName>
        <fullName evidence="10">Adenosine diphosphoribose pyrophosphatase</fullName>
    </alternativeName>
</protein>
<dbReference type="NCBIfam" id="TIGR00052">
    <property type="entry name" value="nudix-type nucleoside diphosphatase, YffH/AdpP family"/>
    <property type="match status" value="1"/>
</dbReference>
<feature type="binding site" evidence="13">
    <location>
        <position position="111"/>
    </location>
    <ligand>
        <name>Mg(2+)</name>
        <dbReference type="ChEBI" id="CHEBI:18420"/>
        <label>1</label>
    </ligand>
</feature>
<evidence type="ECO:0000313" key="19">
    <source>
        <dbReference type="Proteomes" id="UP000774958"/>
    </source>
</evidence>
<dbReference type="STRING" id="652.WL1483_106"/>
<evidence type="ECO:0000256" key="6">
    <source>
        <dbReference type="ARBA" id="ARBA00022801"/>
    </source>
</evidence>
<dbReference type="GO" id="GO:0046872">
    <property type="term" value="F:metal ion binding"/>
    <property type="evidence" value="ECO:0007669"/>
    <property type="project" value="UniProtKB-KW"/>
</dbReference>
<evidence type="ECO:0000256" key="7">
    <source>
        <dbReference type="ARBA" id="ARBA00022842"/>
    </source>
</evidence>
<dbReference type="InterPro" id="IPR015797">
    <property type="entry name" value="NUDIX_hydrolase-like_dom_sf"/>
</dbReference>
<evidence type="ECO:0000256" key="12">
    <source>
        <dbReference type="ARBA" id="ARBA00049546"/>
    </source>
</evidence>
<dbReference type="CDD" id="cd24155">
    <property type="entry name" value="NUDIX_ADPRase"/>
    <property type="match status" value="1"/>
</dbReference>
<dbReference type="InterPro" id="IPR000086">
    <property type="entry name" value="NUDIX_hydrolase_dom"/>
</dbReference>
<comment type="catalytic activity">
    <reaction evidence="12">
        <text>ADP-D-ribose + H2O = D-ribose 5-phosphate + AMP + 2 H(+)</text>
        <dbReference type="Rhea" id="RHEA:10412"/>
        <dbReference type="ChEBI" id="CHEBI:15377"/>
        <dbReference type="ChEBI" id="CHEBI:15378"/>
        <dbReference type="ChEBI" id="CHEBI:57967"/>
        <dbReference type="ChEBI" id="CHEBI:78346"/>
        <dbReference type="ChEBI" id="CHEBI:456215"/>
        <dbReference type="EC" id="3.6.1.13"/>
    </reaction>
</comment>
<dbReference type="NCBIfam" id="NF008003">
    <property type="entry name" value="PRK10729.1"/>
    <property type="match status" value="1"/>
</dbReference>
<dbReference type="PATRIC" id="fig|652.5.peg.834"/>
<evidence type="ECO:0000256" key="5">
    <source>
        <dbReference type="ARBA" id="ARBA00022723"/>
    </source>
</evidence>
<keyword evidence="6 17" id="KW-0378">Hydrolase</keyword>
<gene>
    <name evidence="16" type="primary">nudF</name>
    <name evidence="17" type="ORF">LA374_12505</name>
    <name evidence="16" type="ORF">WL1483_106</name>
</gene>
<name>A0A0S2SCU3_9GAMM</name>
<evidence type="ECO:0000256" key="13">
    <source>
        <dbReference type="PIRSR" id="PIRSR604385-2"/>
    </source>
</evidence>
<feature type="binding site" evidence="13">
    <location>
        <position position="163"/>
    </location>
    <ligand>
        <name>Mg(2+)</name>
        <dbReference type="ChEBI" id="CHEBI:18420"/>
        <label>1</label>
    </ligand>
</feature>
<comment type="cofactor">
    <cofactor evidence="1 13">
        <name>Mg(2+)</name>
        <dbReference type="ChEBI" id="CHEBI:18420"/>
    </cofactor>
</comment>
<keyword evidence="5 13" id="KW-0479">Metal-binding</keyword>
<sequence>MVDKRPVATFGPTDVEVLEKRSGYDGFFKINSYRLRHRLFAGGWSEPMVRELFERGHAAALLAYDPHRDQVVMVEQFRIGALTTSQTPWLLELIAGIIEPGEPADEVARREAEEEAGVTIGRIEHALSYLVSPGGTSERIEVFVGEVDAGSAQGLHGLAEEGEDIRVHVLGRESAYALVESGGIDNAASVIALQWLQLHHVQLKARWAGAS</sequence>
<dbReference type="Pfam" id="PF00293">
    <property type="entry name" value="NUDIX"/>
    <property type="match status" value="1"/>
</dbReference>
<evidence type="ECO:0000313" key="16">
    <source>
        <dbReference type="EMBL" id="ALP39525.1"/>
    </source>
</evidence>
<dbReference type="PROSITE" id="PS00893">
    <property type="entry name" value="NUDIX_BOX"/>
    <property type="match status" value="1"/>
</dbReference>
<comment type="similarity">
    <text evidence="2">Belongs to the Nudix hydrolase family. NudF subfamily.</text>
</comment>
<organism evidence="16 18">
    <name type="scientific">Aeromonas schubertii</name>
    <dbReference type="NCBI Taxonomy" id="652"/>
    <lineage>
        <taxon>Bacteria</taxon>
        <taxon>Pseudomonadati</taxon>
        <taxon>Pseudomonadota</taxon>
        <taxon>Gammaproteobacteria</taxon>
        <taxon>Aeromonadales</taxon>
        <taxon>Aeromonadaceae</taxon>
        <taxon>Aeromonas</taxon>
    </lineage>
</organism>
<feature type="binding site" evidence="13">
    <location>
        <position position="95"/>
    </location>
    <ligand>
        <name>Mg(2+)</name>
        <dbReference type="ChEBI" id="CHEBI:18420"/>
        <label>1</label>
    </ligand>
</feature>
<evidence type="ECO:0000313" key="18">
    <source>
        <dbReference type="Proteomes" id="UP000058114"/>
    </source>
</evidence>
<dbReference type="InterPro" id="IPR004385">
    <property type="entry name" value="NDP_pyrophosphatase"/>
</dbReference>
<dbReference type="GO" id="GO:0019693">
    <property type="term" value="P:ribose phosphate metabolic process"/>
    <property type="evidence" value="ECO:0007669"/>
    <property type="project" value="TreeGrafter"/>
</dbReference>
<feature type="domain" description="Nudix hydrolase" evidence="15">
    <location>
        <begin position="54"/>
        <end position="192"/>
    </location>
</feature>
<dbReference type="PANTHER" id="PTHR11839:SF5">
    <property type="entry name" value="ADP-RIBOSE PYROPHOSPHATASE"/>
    <property type="match status" value="1"/>
</dbReference>
<dbReference type="GO" id="GO:0047631">
    <property type="term" value="F:ADP-ribose diphosphatase activity"/>
    <property type="evidence" value="ECO:0007669"/>
    <property type="project" value="UniProtKB-EC"/>
</dbReference>
<feature type="short sequence motif" description="Nudix box" evidence="14">
    <location>
        <begin position="96"/>
        <end position="118"/>
    </location>
</feature>
<dbReference type="EC" id="3.6.1.13" evidence="3"/>